<evidence type="ECO:0000259" key="9">
    <source>
        <dbReference type="Pfam" id="PF00814"/>
    </source>
</evidence>
<keyword evidence="3" id="KW-0808">Transferase</keyword>
<organism evidence="10">
    <name type="scientific">marine metagenome</name>
    <dbReference type="NCBI Taxonomy" id="408172"/>
    <lineage>
        <taxon>unclassified sequences</taxon>
        <taxon>metagenomes</taxon>
        <taxon>ecological metagenomes</taxon>
    </lineage>
</organism>
<keyword evidence="5" id="KW-0479">Metal-binding</keyword>
<dbReference type="GO" id="GO:0046872">
    <property type="term" value="F:metal ion binding"/>
    <property type="evidence" value="ECO:0007669"/>
    <property type="project" value="UniProtKB-KW"/>
</dbReference>
<dbReference type="Pfam" id="PF00814">
    <property type="entry name" value="TsaD"/>
    <property type="match status" value="1"/>
</dbReference>
<comment type="catalytic activity">
    <reaction evidence="8">
        <text>L-threonylcarbamoyladenylate + adenosine(37) in tRNA = N(6)-L-threonylcarbamoyladenosine(37) in tRNA + AMP + H(+)</text>
        <dbReference type="Rhea" id="RHEA:37059"/>
        <dbReference type="Rhea" id="RHEA-COMP:10162"/>
        <dbReference type="Rhea" id="RHEA-COMP:10163"/>
        <dbReference type="ChEBI" id="CHEBI:15378"/>
        <dbReference type="ChEBI" id="CHEBI:73682"/>
        <dbReference type="ChEBI" id="CHEBI:74411"/>
        <dbReference type="ChEBI" id="CHEBI:74418"/>
        <dbReference type="ChEBI" id="CHEBI:456215"/>
        <dbReference type="EC" id="2.3.1.234"/>
    </reaction>
</comment>
<evidence type="ECO:0000256" key="8">
    <source>
        <dbReference type="ARBA" id="ARBA00048117"/>
    </source>
</evidence>
<evidence type="ECO:0000256" key="6">
    <source>
        <dbReference type="ARBA" id="ARBA00023004"/>
    </source>
</evidence>
<dbReference type="CDD" id="cd24133">
    <property type="entry name" value="ASKHA_NBD_TsaD_bac"/>
    <property type="match status" value="1"/>
</dbReference>
<gene>
    <name evidence="10" type="ORF">METZ01_LOCUS118645</name>
</gene>
<dbReference type="FunFam" id="3.30.420.40:FF:000040">
    <property type="entry name" value="tRNA N6-adenosine threonylcarbamoyltransferase"/>
    <property type="match status" value="1"/>
</dbReference>
<dbReference type="InterPro" id="IPR000905">
    <property type="entry name" value="Gcp-like_dom"/>
</dbReference>
<dbReference type="GO" id="GO:0002949">
    <property type="term" value="P:tRNA threonylcarbamoyladenosine modification"/>
    <property type="evidence" value="ECO:0007669"/>
    <property type="project" value="InterPro"/>
</dbReference>
<dbReference type="AlphaFoldDB" id="A0A381XMY1"/>
<dbReference type="FunFam" id="3.30.420.40:FF:000012">
    <property type="entry name" value="tRNA N6-adenosine threonylcarbamoyltransferase"/>
    <property type="match status" value="1"/>
</dbReference>
<feature type="domain" description="Gcp-like" evidence="9">
    <location>
        <begin position="22"/>
        <end position="303"/>
    </location>
</feature>
<evidence type="ECO:0000256" key="1">
    <source>
        <dbReference type="ARBA" id="ARBA00012156"/>
    </source>
</evidence>
<protein>
    <recommendedName>
        <fullName evidence="1">N(6)-L-threonylcarbamoyladenine synthase</fullName>
        <ecNumber evidence="1">2.3.1.234</ecNumber>
    </recommendedName>
</protein>
<dbReference type="SUPFAM" id="SSF53067">
    <property type="entry name" value="Actin-like ATPase domain"/>
    <property type="match status" value="1"/>
</dbReference>
<name>A0A381XMY1_9ZZZZ</name>
<dbReference type="HAMAP" id="MF_01445">
    <property type="entry name" value="TsaD"/>
    <property type="match status" value="1"/>
</dbReference>
<dbReference type="EC" id="2.3.1.234" evidence="1"/>
<keyword evidence="7" id="KW-0012">Acyltransferase</keyword>
<dbReference type="InterPro" id="IPR017861">
    <property type="entry name" value="KAE1/TsaD"/>
</dbReference>
<dbReference type="NCBIfam" id="TIGR03723">
    <property type="entry name" value="T6A_TsaD_YgjD"/>
    <property type="match status" value="1"/>
</dbReference>
<keyword evidence="4" id="KW-0819">tRNA processing</keyword>
<sequence>MIVLGIETSCDETAVSICKDGNILSNVISSQEIHSEFGGVVPEIASREHEKMLNNITVKAIKDASIKIDDIEGIAVTNGPGLAGSLLTGVSFAKGLALGLKIKIIPINHLEAHIIANLLDNSDIDFPFLCLLVSGGHTQLWSIIELNNYILLGETRDDAAGEAFDKGARIMGLGYPGGPEIEKCALNGDAKLIKFPRALNKSKKIEFSFSGVKTSLLYFMDSYNQSHECSLADVAASYQQAIIDCLINKIELATDQTGINTITIAGGVAKNTVLRSQLKKNLSKNKIIFPDMDYCTDNAAMVSYLGEIKFNLGSRSNLDFGIFPNFQLQSN</sequence>
<evidence type="ECO:0000256" key="3">
    <source>
        <dbReference type="ARBA" id="ARBA00022679"/>
    </source>
</evidence>
<accession>A0A381XMY1</accession>
<dbReference type="EMBL" id="UINC01015660">
    <property type="protein sequence ID" value="SVA65791.1"/>
    <property type="molecule type" value="Genomic_DNA"/>
</dbReference>
<dbReference type="Gene3D" id="3.30.420.40">
    <property type="match status" value="2"/>
</dbReference>
<dbReference type="GO" id="GO:0061711">
    <property type="term" value="F:tRNA N(6)-L-threonylcarbamoyladenine synthase activity"/>
    <property type="evidence" value="ECO:0007669"/>
    <property type="project" value="UniProtKB-EC"/>
</dbReference>
<dbReference type="NCBIfam" id="TIGR00329">
    <property type="entry name" value="gcp_kae1"/>
    <property type="match status" value="1"/>
</dbReference>
<dbReference type="InterPro" id="IPR022450">
    <property type="entry name" value="TsaD"/>
</dbReference>
<evidence type="ECO:0000256" key="7">
    <source>
        <dbReference type="ARBA" id="ARBA00023315"/>
    </source>
</evidence>
<dbReference type="PANTHER" id="PTHR11735">
    <property type="entry name" value="TRNA N6-ADENOSINE THREONYLCARBAMOYLTRANSFERASE"/>
    <property type="match status" value="1"/>
</dbReference>
<evidence type="ECO:0000256" key="5">
    <source>
        <dbReference type="ARBA" id="ARBA00022723"/>
    </source>
</evidence>
<evidence type="ECO:0000256" key="2">
    <source>
        <dbReference type="ARBA" id="ARBA00022490"/>
    </source>
</evidence>
<reference evidence="10" key="1">
    <citation type="submission" date="2018-05" db="EMBL/GenBank/DDBJ databases">
        <authorList>
            <person name="Lanie J.A."/>
            <person name="Ng W.-L."/>
            <person name="Kazmierczak K.M."/>
            <person name="Andrzejewski T.M."/>
            <person name="Davidsen T.M."/>
            <person name="Wayne K.J."/>
            <person name="Tettelin H."/>
            <person name="Glass J.I."/>
            <person name="Rusch D."/>
            <person name="Podicherti R."/>
            <person name="Tsui H.-C.T."/>
            <person name="Winkler M.E."/>
        </authorList>
    </citation>
    <scope>NUCLEOTIDE SEQUENCE</scope>
</reference>
<dbReference type="PANTHER" id="PTHR11735:SF6">
    <property type="entry name" value="TRNA N6-ADENOSINE THREONYLCARBAMOYLTRANSFERASE, MITOCHONDRIAL"/>
    <property type="match status" value="1"/>
</dbReference>
<evidence type="ECO:0000256" key="4">
    <source>
        <dbReference type="ARBA" id="ARBA00022694"/>
    </source>
</evidence>
<keyword evidence="6" id="KW-0408">Iron</keyword>
<dbReference type="InterPro" id="IPR043129">
    <property type="entry name" value="ATPase_NBD"/>
</dbReference>
<evidence type="ECO:0000313" key="10">
    <source>
        <dbReference type="EMBL" id="SVA65791.1"/>
    </source>
</evidence>
<proteinExistence type="inferred from homology"/>
<dbReference type="PRINTS" id="PR00789">
    <property type="entry name" value="OSIALOPTASE"/>
</dbReference>
<keyword evidence="2" id="KW-0963">Cytoplasm</keyword>